<reference evidence="6" key="1">
    <citation type="submission" date="2012-09" db="EMBL/GenBank/DDBJ databases">
        <title>Metagenomic Characterization of a Microbial Community in Wastewater Detects High Levels of Antibiotic Resistance.</title>
        <authorList>
            <person name="Abrams M."/>
            <person name="Caldwell A."/>
            <person name="Vandaei E."/>
            <person name="Lee W."/>
            <person name="Perrott J."/>
            <person name="Khan S.Y."/>
            <person name="Ta J."/>
            <person name="Romero D."/>
            <person name="Nguyen V."/>
            <person name="Pourmand N."/>
            <person name="Ouverney C.C."/>
        </authorList>
    </citation>
    <scope>NUCLEOTIDE SEQUENCE</scope>
</reference>
<dbReference type="CDD" id="cd19165">
    <property type="entry name" value="HemeO"/>
    <property type="match status" value="1"/>
</dbReference>
<organism evidence="6">
    <name type="scientific">uncultured bacterium A1Q1_fos_1231</name>
    <dbReference type="NCBI Taxonomy" id="1256544"/>
    <lineage>
        <taxon>Bacteria</taxon>
        <taxon>environmental samples</taxon>
    </lineage>
</organism>
<keyword evidence="1 4" id="KW-0349">Heme</keyword>
<keyword evidence="2 5" id="KW-0479">Metal-binding</keyword>
<dbReference type="GO" id="GO:0006788">
    <property type="term" value="P:heme oxidation"/>
    <property type="evidence" value="ECO:0007669"/>
    <property type="project" value="InterPro"/>
</dbReference>
<protein>
    <submittedName>
        <fullName evidence="6">Heme oxygenase</fullName>
        <ecNumber evidence="6">1.14.99.3</ecNumber>
    </submittedName>
</protein>
<dbReference type="PANTHER" id="PTHR10720">
    <property type="entry name" value="HEME OXYGENASE"/>
    <property type="match status" value="1"/>
</dbReference>
<dbReference type="Gene3D" id="1.20.910.10">
    <property type="entry name" value="Heme oxygenase-like"/>
    <property type="match status" value="1"/>
</dbReference>
<evidence type="ECO:0000256" key="4">
    <source>
        <dbReference type="PIRSR" id="PIRSR000343-1"/>
    </source>
</evidence>
<dbReference type="EMBL" id="JX649860">
    <property type="protein sequence ID" value="AGC71046.1"/>
    <property type="molecule type" value="Genomic_DNA"/>
</dbReference>
<evidence type="ECO:0000256" key="2">
    <source>
        <dbReference type="ARBA" id="ARBA00022723"/>
    </source>
</evidence>
<dbReference type="InterPro" id="IPR016084">
    <property type="entry name" value="Haem_Oase-like_multi-hlx"/>
</dbReference>
<name>L7VUT8_9BACT</name>
<dbReference type="PIRSF" id="PIRSF000343">
    <property type="entry name" value="Haem_Oase"/>
    <property type="match status" value="1"/>
</dbReference>
<dbReference type="GO" id="GO:0006979">
    <property type="term" value="P:response to oxidative stress"/>
    <property type="evidence" value="ECO:0007669"/>
    <property type="project" value="TreeGrafter"/>
</dbReference>
<dbReference type="InterPro" id="IPR016053">
    <property type="entry name" value="Haem_Oase-like"/>
</dbReference>
<dbReference type="SUPFAM" id="SSF48613">
    <property type="entry name" value="Heme oxygenase-like"/>
    <property type="match status" value="1"/>
</dbReference>
<accession>L7VUT8</accession>
<dbReference type="InterPro" id="IPR002051">
    <property type="entry name" value="Haem_Oase"/>
</dbReference>
<dbReference type="GO" id="GO:0046872">
    <property type="term" value="F:metal ion binding"/>
    <property type="evidence" value="ECO:0007669"/>
    <property type="project" value="UniProtKB-KW"/>
</dbReference>
<keyword evidence="3 5" id="KW-0408">Iron</keyword>
<dbReference type="PRINTS" id="PR00088">
    <property type="entry name" value="HAEMOXYGNASE"/>
</dbReference>
<feature type="binding site" evidence="4">
    <location>
        <position position="207"/>
    </location>
    <ligand>
        <name>heme b</name>
        <dbReference type="ChEBI" id="CHEBI:60344"/>
    </ligand>
</feature>
<dbReference type="PANTHER" id="PTHR10720:SF0">
    <property type="entry name" value="HEME OXYGENASE"/>
    <property type="match status" value="1"/>
</dbReference>
<evidence type="ECO:0000313" key="6">
    <source>
        <dbReference type="EMBL" id="AGC71046.1"/>
    </source>
</evidence>
<evidence type="ECO:0000256" key="3">
    <source>
        <dbReference type="ARBA" id="ARBA00023004"/>
    </source>
</evidence>
<dbReference type="GO" id="GO:0042167">
    <property type="term" value="P:heme catabolic process"/>
    <property type="evidence" value="ECO:0007669"/>
    <property type="project" value="TreeGrafter"/>
</dbReference>
<sequence length="247" mass="27951">MSLRTKESDPISRWESIPPLLTTKHKSSQPLSLQLREGTKDAHRWVERLAFVRSFLRGVIDPRSYQCLLRDLHTVYGALEEGLRRHAHHPVLGWSAWPLLWRQNALSEDLDYLAMRLPTSGLRDLPWQKQPPSSAALRYAARIFAQADHSPTLLLAHAYTRYLGDLSGGQILRRIVGFSLGLPGPDGLRFYDFSQIPNHGQFKQDFRSWLDRLPLSVTEQHAVVQEAIAAFAANGALFEELAPRAGS</sequence>
<feature type="binding site" description="axial binding residue" evidence="5">
    <location>
        <position position="43"/>
    </location>
    <ligand>
        <name>heme b</name>
        <dbReference type="ChEBI" id="CHEBI:60344"/>
    </ligand>
    <ligandPart>
        <name>Fe</name>
        <dbReference type="ChEBI" id="CHEBI:18248"/>
    </ligandPart>
</feature>
<feature type="binding site" evidence="4">
    <location>
        <position position="36"/>
    </location>
    <ligand>
        <name>heme b</name>
        <dbReference type="ChEBI" id="CHEBI:60344"/>
    </ligand>
</feature>
<dbReference type="AlphaFoldDB" id="L7VUT8"/>
<dbReference type="GO" id="GO:0004392">
    <property type="term" value="F:heme oxygenase (decyclizing) activity"/>
    <property type="evidence" value="ECO:0007669"/>
    <property type="project" value="InterPro"/>
</dbReference>
<feature type="binding site" evidence="4">
    <location>
        <position position="159"/>
    </location>
    <ligand>
        <name>heme b</name>
        <dbReference type="ChEBI" id="CHEBI:60344"/>
    </ligand>
</feature>
<evidence type="ECO:0000256" key="5">
    <source>
        <dbReference type="PIRSR" id="PIRSR000343-2"/>
    </source>
</evidence>
<keyword evidence="6" id="KW-0560">Oxidoreductase</keyword>
<proteinExistence type="predicted"/>
<evidence type="ECO:0000256" key="1">
    <source>
        <dbReference type="ARBA" id="ARBA00022617"/>
    </source>
</evidence>
<dbReference type="Pfam" id="PF01126">
    <property type="entry name" value="Heme_oxygenase"/>
    <property type="match status" value="1"/>
</dbReference>
<dbReference type="GO" id="GO:0020037">
    <property type="term" value="F:heme binding"/>
    <property type="evidence" value="ECO:0007669"/>
    <property type="project" value="TreeGrafter"/>
</dbReference>
<dbReference type="EC" id="1.14.99.3" evidence="6"/>